<dbReference type="Gene3D" id="3.40.390.10">
    <property type="entry name" value="Collagenase (Catalytic Domain)"/>
    <property type="match status" value="1"/>
</dbReference>
<evidence type="ECO:0000313" key="2">
    <source>
        <dbReference type="Proteomes" id="UP000469558"/>
    </source>
</evidence>
<gene>
    <name evidence="1" type="ORF">LSUE1_G000442</name>
</gene>
<sequence>MILKTAIIVYSSLYATIFTRALANTKLIESHLSKRDDVGALARKWQKNCQDEGFSDRETEAWDSYKKLAEYAQKWKPGGDFQSTADLWFGKDSQTNYDRIMNTYNNLVKWHESQYFTPHPVEDAYLEVFCAEDGPDGLPPKPDELTDDDVWDGSYCTSNPQMNAFSYRLNHWWWTTRFYTVICKKTWDKKHTLAEVEDAIKKGGGKEKVEMNFLWNKLRAQTWLHEFTHHNMVTNPNPPVTDVWIKGVYWPREPSVCYGPDASAALAIWYGSTTPVKNEDGGYNEEFGTAINADNYGMFAMSVYFQETLSRQAPYEPKNPQWRNIPKKNVEPVPGHLNMFNDGIYPPHEDPDIYNTSNTNTSSALTINTPPLPASIKDKALCINETIPNPFQQPFARNDAISNINAFCKDNYKLKIQMVAHIDWGTGVTSTGQNKWYQFDNGAGPNHTVENGIWLGVRFFDEGCQKSVPFAAGNNTSEKIAYCTKNFMSVLDDCQTNTITAKYGGALQTDCLYYQIQGRTANTTFNYRIKGGGSLICHPTPVLLHWLAPANTCTCTYSNFPNPSQMFDMPSSGDCGDVNPQHIWTPKKE</sequence>
<organism evidence="1 2">
    <name type="scientific">Lachnellula suecica</name>
    <dbReference type="NCBI Taxonomy" id="602035"/>
    <lineage>
        <taxon>Eukaryota</taxon>
        <taxon>Fungi</taxon>
        <taxon>Dikarya</taxon>
        <taxon>Ascomycota</taxon>
        <taxon>Pezizomycotina</taxon>
        <taxon>Leotiomycetes</taxon>
        <taxon>Helotiales</taxon>
        <taxon>Lachnaceae</taxon>
        <taxon>Lachnellula</taxon>
    </lineage>
</organism>
<dbReference type="InterPro" id="IPR024079">
    <property type="entry name" value="MetalloPept_cat_dom_sf"/>
</dbReference>
<evidence type="ECO:0000313" key="1">
    <source>
        <dbReference type="EMBL" id="TVY85113.1"/>
    </source>
</evidence>
<keyword evidence="2" id="KW-1185">Reference proteome</keyword>
<dbReference type="GO" id="GO:0008237">
    <property type="term" value="F:metallopeptidase activity"/>
    <property type="evidence" value="ECO:0007669"/>
    <property type="project" value="InterPro"/>
</dbReference>
<name>A0A8T9CR36_9HELO</name>
<accession>A0A8T9CR36</accession>
<dbReference type="Proteomes" id="UP000469558">
    <property type="component" value="Unassembled WGS sequence"/>
</dbReference>
<reference evidence="1 2" key="1">
    <citation type="submission" date="2018-05" db="EMBL/GenBank/DDBJ databases">
        <title>Genome sequencing and assembly of the regulated plant pathogen Lachnellula willkommii and related sister species for the development of diagnostic species identification markers.</title>
        <authorList>
            <person name="Giroux E."/>
            <person name="Bilodeau G."/>
        </authorList>
    </citation>
    <scope>NUCLEOTIDE SEQUENCE [LARGE SCALE GENOMIC DNA]</scope>
    <source>
        <strain evidence="1 2">CBS 268.59</strain>
    </source>
</reference>
<comment type="caution">
    <text evidence="1">The sequence shown here is derived from an EMBL/GenBank/DDBJ whole genome shotgun (WGS) entry which is preliminary data.</text>
</comment>
<dbReference type="AlphaFoldDB" id="A0A8T9CR36"/>
<dbReference type="OrthoDB" id="5338725at2759"/>
<proteinExistence type="predicted"/>
<protein>
    <submittedName>
        <fullName evidence="1">Uncharacterized protein</fullName>
    </submittedName>
</protein>
<dbReference type="EMBL" id="QGMK01000029">
    <property type="protein sequence ID" value="TVY85113.1"/>
    <property type="molecule type" value="Genomic_DNA"/>
</dbReference>